<dbReference type="AlphaFoldDB" id="A0A834SEW0"/>
<comment type="caution">
    <text evidence="1">The sequence shown here is derived from an EMBL/GenBank/DDBJ whole genome shotgun (WGS) entry which is preliminary data.</text>
</comment>
<reference evidence="1" key="1">
    <citation type="submission" date="2020-09" db="EMBL/GenBank/DDBJ databases">
        <title>Genome-Enabled Discovery of Anthraquinone Biosynthesis in Senna tora.</title>
        <authorList>
            <person name="Kang S.-H."/>
            <person name="Pandey R.P."/>
            <person name="Lee C.-M."/>
            <person name="Sim J.-S."/>
            <person name="Jeong J.-T."/>
            <person name="Choi B.-S."/>
            <person name="Jung M."/>
            <person name="Ginzburg D."/>
            <person name="Zhao K."/>
            <person name="Won S.Y."/>
            <person name="Oh T.-J."/>
            <person name="Yu Y."/>
            <person name="Kim N.-H."/>
            <person name="Lee O.R."/>
            <person name="Lee T.-H."/>
            <person name="Bashyal P."/>
            <person name="Kim T.-S."/>
            <person name="Lee W.-H."/>
            <person name="Kawkins C."/>
            <person name="Kim C.-K."/>
            <person name="Kim J.S."/>
            <person name="Ahn B.O."/>
            <person name="Rhee S.Y."/>
            <person name="Sohng J.K."/>
        </authorList>
    </citation>
    <scope>NUCLEOTIDE SEQUENCE</scope>
    <source>
        <tissue evidence="1">Leaf</tissue>
    </source>
</reference>
<proteinExistence type="predicted"/>
<name>A0A834SEW0_9FABA</name>
<gene>
    <name evidence="1" type="ORF">G2W53_042146</name>
</gene>
<protein>
    <submittedName>
        <fullName evidence="1">Uncharacterized protein</fullName>
    </submittedName>
</protein>
<dbReference type="EMBL" id="JAAIUW010000013">
    <property type="protein sequence ID" value="KAF7803035.1"/>
    <property type="molecule type" value="Genomic_DNA"/>
</dbReference>
<dbReference type="Proteomes" id="UP000634136">
    <property type="component" value="Unassembled WGS sequence"/>
</dbReference>
<keyword evidence="2" id="KW-1185">Reference proteome</keyword>
<accession>A0A834SEW0</accession>
<evidence type="ECO:0000313" key="1">
    <source>
        <dbReference type="EMBL" id="KAF7803035.1"/>
    </source>
</evidence>
<organism evidence="1 2">
    <name type="scientific">Senna tora</name>
    <dbReference type="NCBI Taxonomy" id="362788"/>
    <lineage>
        <taxon>Eukaryota</taxon>
        <taxon>Viridiplantae</taxon>
        <taxon>Streptophyta</taxon>
        <taxon>Embryophyta</taxon>
        <taxon>Tracheophyta</taxon>
        <taxon>Spermatophyta</taxon>
        <taxon>Magnoliopsida</taxon>
        <taxon>eudicotyledons</taxon>
        <taxon>Gunneridae</taxon>
        <taxon>Pentapetalae</taxon>
        <taxon>rosids</taxon>
        <taxon>fabids</taxon>
        <taxon>Fabales</taxon>
        <taxon>Fabaceae</taxon>
        <taxon>Caesalpinioideae</taxon>
        <taxon>Cassia clade</taxon>
        <taxon>Senna</taxon>
    </lineage>
</organism>
<evidence type="ECO:0000313" key="2">
    <source>
        <dbReference type="Proteomes" id="UP000634136"/>
    </source>
</evidence>
<sequence>MPWDAHEPPLKAIVKYRCRNPKPSPSKP</sequence>